<dbReference type="InterPro" id="IPR038765">
    <property type="entry name" value="Papain-like_cys_pep_sf"/>
</dbReference>
<dbReference type="OrthoDB" id="544223at2759"/>
<feature type="region of interest" description="Disordered" evidence="8">
    <location>
        <begin position="2549"/>
        <end position="2586"/>
    </location>
</feature>
<dbReference type="PRINTS" id="PR00094">
    <property type="entry name" value="ADENYLTKNASE"/>
</dbReference>
<dbReference type="Pfam" id="PF22072">
    <property type="entry name" value="FAP42_B3"/>
    <property type="match status" value="2"/>
</dbReference>
<dbReference type="GO" id="GO:0005524">
    <property type="term" value="F:ATP binding"/>
    <property type="evidence" value="ECO:0007669"/>
    <property type="project" value="InterPro"/>
</dbReference>
<feature type="region of interest" description="Disordered" evidence="8">
    <location>
        <begin position="1625"/>
        <end position="1647"/>
    </location>
</feature>
<feature type="compositionally biased region" description="Gly residues" evidence="8">
    <location>
        <begin position="1638"/>
        <end position="1647"/>
    </location>
</feature>
<feature type="domain" description="Guanylate kinase-like" evidence="9">
    <location>
        <begin position="544"/>
        <end position="761"/>
    </location>
</feature>
<evidence type="ECO:0000256" key="6">
    <source>
        <dbReference type="ARBA" id="ARBA00022777"/>
    </source>
</evidence>
<dbReference type="InterPro" id="IPR000850">
    <property type="entry name" value="Adenylat/UMP-CMP_kin"/>
</dbReference>
<evidence type="ECO:0000259" key="10">
    <source>
        <dbReference type="PROSITE" id="PS50203"/>
    </source>
</evidence>
<feature type="region of interest" description="Disordered" evidence="8">
    <location>
        <begin position="2403"/>
        <end position="2445"/>
    </location>
</feature>
<dbReference type="GO" id="GO:0004017">
    <property type="term" value="F:AMP kinase activity"/>
    <property type="evidence" value="ECO:0007669"/>
    <property type="project" value="UniProtKB-EC"/>
</dbReference>
<accession>A0A9W6BXF0</accession>
<dbReference type="GO" id="GO:0004198">
    <property type="term" value="F:calcium-dependent cysteine-type endopeptidase activity"/>
    <property type="evidence" value="ECO:0007669"/>
    <property type="project" value="InterPro"/>
</dbReference>
<dbReference type="PROSITE" id="PS50052">
    <property type="entry name" value="GUANYLATE_KINASE_2"/>
    <property type="match status" value="4"/>
</dbReference>
<feature type="compositionally biased region" description="Basic and acidic residues" evidence="8">
    <location>
        <begin position="40"/>
        <end position="58"/>
    </location>
</feature>
<comment type="caution">
    <text evidence="7">Lacks conserved residue(s) required for the propagation of feature annotation.</text>
</comment>
<dbReference type="Pfam" id="PF00648">
    <property type="entry name" value="Peptidase_C2"/>
    <property type="match status" value="1"/>
</dbReference>
<dbReference type="HAMAP" id="MF_00235">
    <property type="entry name" value="Adenylate_kinase_Adk"/>
    <property type="match status" value="1"/>
</dbReference>
<dbReference type="PANTHER" id="PTHR23117:SF13">
    <property type="entry name" value="GUANYLATE KINASE"/>
    <property type="match status" value="1"/>
</dbReference>
<feature type="domain" description="Guanylate kinase-like" evidence="9">
    <location>
        <begin position="319"/>
        <end position="517"/>
    </location>
</feature>
<evidence type="ECO:0000256" key="4">
    <source>
        <dbReference type="ARBA" id="ARBA00022679"/>
    </source>
</evidence>
<feature type="compositionally biased region" description="Low complexity" evidence="8">
    <location>
        <begin position="2552"/>
        <end position="2563"/>
    </location>
</feature>
<comment type="caution">
    <text evidence="11">The sequence shown here is derived from an EMBL/GenBank/DDBJ whole genome shotgun (WGS) entry which is preliminary data.</text>
</comment>
<evidence type="ECO:0000259" key="9">
    <source>
        <dbReference type="PROSITE" id="PS50052"/>
    </source>
</evidence>
<feature type="compositionally biased region" description="Low complexity" evidence="8">
    <location>
        <begin position="2403"/>
        <end position="2418"/>
    </location>
</feature>
<dbReference type="InterPro" id="IPR008144">
    <property type="entry name" value="Guanylate_kin-like_dom"/>
</dbReference>
<name>A0A9W6BXF0_9CHLO</name>
<keyword evidence="4" id="KW-0808">Transferase</keyword>
<dbReference type="SUPFAM" id="SSF52540">
    <property type="entry name" value="P-loop containing nucleoside triphosphate hydrolases"/>
    <property type="match status" value="6"/>
</dbReference>
<dbReference type="InterPro" id="IPR054096">
    <property type="entry name" value="FAP42-like_B2"/>
</dbReference>
<proteinExistence type="inferred from homology"/>
<evidence type="ECO:0000256" key="7">
    <source>
        <dbReference type="PROSITE-ProRule" id="PRU00239"/>
    </source>
</evidence>
<evidence type="ECO:0000256" key="3">
    <source>
        <dbReference type="ARBA" id="ARBA00012955"/>
    </source>
</evidence>
<dbReference type="EMBL" id="BRXU01000027">
    <property type="protein sequence ID" value="GLC59316.1"/>
    <property type="molecule type" value="Genomic_DNA"/>
</dbReference>
<reference evidence="11 12" key="1">
    <citation type="journal article" date="2023" name="Commun. Biol.">
        <title>Reorganization of the ancestral sex-determining regions during the evolution of trioecy in Pleodorina starrii.</title>
        <authorList>
            <person name="Takahashi K."/>
            <person name="Suzuki S."/>
            <person name="Kawai-Toyooka H."/>
            <person name="Yamamoto K."/>
            <person name="Hamaji T."/>
            <person name="Ootsuki R."/>
            <person name="Yamaguchi H."/>
            <person name="Kawachi M."/>
            <person name="Higashiyama T."/>
            <person name="Nozaki H."/>
        </authorList>
    </citation>
    <scope>NUCLEOTIDE SEQUENCE [LARGE SCALE GENOMIC DNA]</scope>
    <source>
        <strain evidence="11 12">NIES-4479</strain>
    </source>
</reference>
<dbReference type="SMART" id="SM00072">
    <property type="entry name" value="GuKc"/>
    <property type="match status" value="2"/>
</dbReference>
<feature type="domain" description="Calpain catalytic" evidence="10">
    <location>
        <begin position="27"/>
        <end position="329"/>
    </location>
</feature>
<dbReference type="PROSITE" id="PS50203">
    <property type="entry name" value="CALPAIN_CAT"/>
    <property type="match status" value="1"/>
</dbReference>
<dbReference type="GO" id="GO:0006508">
    <property type="term" value="P:proteolysis"/>
    <property type="evidence" value="ECO:0007669"/>
    <property type="project" value="InterPro"/>
</dbReference>
<feature type="region of interest" description="Disordered" evidence="8">
    <location>
        <begin position="1"/>
        <end position="26"/>
    </location>
</feature>
<feature type="compositionally biased region" description="Gly residues" evidence="8">
    <location>
        <begin position="2353"/>
        <end position="2369"/>
    </location>
</feature>
<feature type="region of interest" description="Disordered" evidence="8">
    <location>
        <begin position="1830"/>
        <end position="1879"/>
    </location>
</feature>
<feature type="region of interest" description="Disordered" evidence="8">
    <location>
        <begin position="95"/>
        <end position="117"/>
    </location>
</feature>
<organism evidence="11 12">
    <name type="scientific">Pleodorina starrii</name>
    <dbReference type="NCBI Taxonomy" id="330485"/>
    <lineage>
        <taxon>Eukaryota</taxon>
        <taxon>Viridiplantae</taxon>
        <taxon>Chlorophyta</taxon>
        <taxon>core chlorophytes</taxon>
        <taxon>Chlorophyceae</taxon>
        <taxon>CS clade</taxon>
        <taxon>Chlamydomonadales</taxon>
        <taxon>Volvocaceae</taxon>
        <taxon>Pleodorina</taxon>
    </lineage>
</organism>
<keyword evidence="5" id="KW-0547">Nucleotide-binding</keyword>
<dbReference type="PANTHER" id="PTHR23117">
    <property type="entry name" value="GUANYLATE KINASE-RELATED"/>
    <property type="match status" value="1"/>
</dbReference>
<dbReference type="InterPro" id="IPR001300">
    <property type="entry name" value="Peptidase_C2_calpain_cat"/>
</dbReference>
<feature type="compositionally biased region" description="Basic and acidic residues" evidence="8">
    <location>
        <begin position="1"/>
        <end position="16"/>
    </location>
</feature>
<gene>
    <name evidence="11" type="primary">PLEST008136</name>
    <name evidence="11" type="ORF">PLESTB_001473500</name>
</gene>
<dbReference type="InterPro" id="IPR054093">
    <property type="entry name" value="Androglobin_II"/>
</dbReference>
<comment type="similarity">
    <text evidence="2">Belongs to the adenylate kinase family.</text>
</comment>
<evidence type="ECO:0000256" key="8">
    <source>
        <dbReference type="SAM" id="MobiDB-lite"/>
    </source>
</evidence>
<dbReference type="InterPro" id="IPR027417">
    <property type="entry name" value="P-loop_NTPase"/>
</dbReference>
<dbReference type="SUPFAM" id="SSF54001">
    <property type="entry name" value="Cysteine proteinases"/>
    <property type="match status" value="1"/>
</dbReference>
<comment type="similarity">
    <text evidence="1">Belongs to the guanylate kinase family.</text>
</comment>
<dbReference type="CDD" id="cd00071">
    <property type="entry name" value="GMPK"/>
    <property type="match status" value="1"/>
</dbReference>
<dbReference type="Proteomes" id="UP001165080">
    <property type="component" value="Unassembled WGS sequence"/>
</dbReference>
<dbReference type="Pfam" id="PF22071">
    <property type="entry name" value="FAP42_B2"/>
    <property type="match status" value="1"/>
</dbReference>
<evidence type="ECO:0000313" key="12">
    <source>
        <dbReference type="Proteomes" id="UP001165080"/>
    </source>
</evidence>
<evidence type="ECO:0000313" key="11">
    <source>
        <dbReference type="EMBL" id="GLC59316.1"/>
    </source>
</evidence>
<feature type="compositionally biased region" description="Low complexity" evidence="8">
    <location>
        <begin position="2428"/>
        <end position="2441"/>
    </location>
</feature>
<dbReference type="InterPro" id="IPR054097">
    <property type="entry name" value="FAP42-like_B3"/>
</dbReference>
<dbReference type="GO" id="GO:0005829">
    <property type="term" value="C:cytosol"/>
    <property type="evidence" value="ECO:0007669"/>
    <property type="project" value="TreeGrafter"/>
</dbReference>
<feature type="domain" description="Guanylate kinase-like" evidence="9">
    <location>
        <begin position="1015"/>
        <end position="1210"/>
    </location>
</feature>
<dbReference type="InterPro" id="IPR008145">
    <property type="entry name" value="GK/Ca_channel_bsu"/>
</dbReference>
<protein>
    <recommendedName>
        <fullName evidence="3">adenylate kinase</fullName>
        <ecNumber evidence="3">2.7.4.3</ecNumber>
    </recommendedName>
</protein>
<dbReference type="GO" id="GO:0004385">
    <property type="term" value="F:GMP kinase activity"/>
    <property type="evidence" value="ECO:0007669"/>
    <property type="project" value="TreeGrafter"/>
</dbReference>
<sequence>MPPKTDARGKPVDPKARNSAPPVPQVSFLDRAFPVWQDVVGKEKEKDEKEAPAPVNEKYDDIAGLVLPPETQMFLDTWKRPEELVLNSPDVPMVLTAPPPGQPAESSAGRESRGKNAPVALSRELEGTLSAGHRTFDWLQAVFIMVISAQKAIKQGEYLWELIYPKDKDGQATKAPNGKYKIKMFIMDAWRTVVVDDRIPVDLFGRPLLVNARPIQLWPLLLSKAVLKVLAAQRILHCALPHQAAAFQLLTGWPQEDLLDPLSGTRLSGGRAFDRLEDAVRGSGEEQLQRAAAGGAAPERHAVAAVTLIKRALPERPPPRLMVLVGPSGVGRGALLRRLVSELPDKFGLTVSHTTRPPREHEAHGGDYFFCEVSGFREEAAAGRLLEHAAVPSTRGTHLYGTSFATVREVAATGKLCLMGLDVQGVRSLRANKRIDGLYVFVAPPSLEELERRQRGRLKEAESTIAKRLAWAAAEMERAAPGGAGAIDAVVDNDDDWSGAVYGDVKEAISSLSPIIRNRLHGLPAYVLDYADLIAPNLVEKPFLKPVVITGPNTGERRAIMEQLVHEFPDVFAYPRFTTTLPAHEDALYRVDAAERPPEQQAWEVIKSKDGEDVHVSRPTHTCVSPAEFASSTQSGSFLEWHTELFKHPLVARNWGVTADAIKEVIRSGRLPLLECETDGAEMLKKRGIDCLTIFLRPPSLDVFEARLRRHLTESDAEISARLDMARREMDAAAAPGNPFDATIVADDPDVAYAELSRLIARCRPDIILPEEERQAEPPPPPKQPILVLCGPAAAGRSALARQLLSTFPDKFTAPGLLTDRKPGKGEVSGPALSFVAPKDLARLAAEGAIAYQRPGDDKASGNTAITNAALLRVAAEGKVAVVELPDYASALPGLRAGVVMRDALYVFVASAGQLRESFEAAGREREALARAKSMKGAPAPAAAGGKGASAALTLPAGDLEGALADLEQQAMIASSAASADLYDAVVRADDIMDLISTVRLSLAAHVPHVVPPPYRPLVVAGAFGTGKRRLLGRLFDALPGRFAVPLISTTRAPGPDDPDPAREGMVVVPRAEAEALRASDGFAIVREVMGEIYGTSLTAVKKVAASGRVPVLEVDEVGDAAELRRRGFDATYLFVGMEDGGKLLAVLQEELASNPPLGYELQDAVNQFFAAAKAQMSASRASAGLFDEWVAHDPAAPDPSFIRLAEAVHRHYPDVVNRHFVWGYGRQLWDPAARAHGLRPLRALVLGPAAAGKSTLCGLLAAHFGMPHVNVGDLIWNEVRQRSELGMQAKEYMDASKTVPDRFFFEVLRNRLAEPDCVARGWVLDGFPHTGPQCAELESLGINPDKVLFLEGEHALLLDRTRHRRYDPATGKVYHMPDEGAEALSPTISPEKPDGSPDAEVLARLARRHDDSEENVLARLKLADDHYGALRDAYADISLRLSCTADPRQIFQQALDYLTLEARMPELQIVPSASLKELQYLVASTLRYRRQQLLQLQQDDGRVYWVDAKEVLGSNAHCALLCQDPSLFATCHQLRRVDTGKLSRVALLYVDSPEPVRLLSCLFTGPQYGLLEDPPHSRNVLVLSGPAGVGKSTVLRMLLADPALEAQLALVPVLTSRPPLRREPSCRVTLRPPAADGTGGEVADGRGGLGPAYPGPGRGALPPLVTACCVSGEVLDAAAASDLLLGVCEGWDGARYGVPRAALQAAWAAGKLAVLEGPLELALALRALGSQQMTVSVAPSAPATPAVTGTGTGSGTGSGAVEPEGGAGGAGAAWAPGPVVSASVVYLSSELGELDVRLRLQDQREEAELGRCLEAAQREAATVARLIKEGEPPVLTPKGSSRAATPPSRFTPPTTPQLPVKPVTPVRSAGAAATAGPTPPPWDLLLTVTDPVVCFHAVKQLAAERWRRPRAQAAGQLVLEAFDWRSPGGRPGRTVQRLRTLMANAGLLELPRGRHLLRINSDPLFLHAVSFMSASPATVGEYNAVMPLADPSVHVAPLEGRYPDLPPDSLGLLFRYNFNPPADRSASTVTVSAALSISGEDMRAATRLLLVDRATGAVTLLPGNRLHAMELKGSASGAAAAATGTSGGGAAAASPPTGYCLMALYDTSSRGVAEEGTYCLTVTSSSPLSGPGTLAEVPSGRVESFAENYRPNARLVLGRHVITNTNSCQVSLLATTEPRLPFRMTLQEANPGREITWNSAADYPLVAVAASNEGSVAQAAAAAASGSSSGTAASPEGYALIADAQLKPGKYLITCTIDASACPAGMQPDPSTGAMPSPLPLPGGAASTGAGAIGSSSSNKPLKLRLWVAPSADEKICTVLSDNSLARYVQGVYDKWNAAPVQLIAQPPPGTAAGGGKGGKGGGGGGASPGDNSKAAKGYVGSRSSLAASILEKYKSEQQQQQLLQQQQSLSSPKQQPASAMGTQDGTVEAAAAAPEAAAVPPTPAAPAGMVSRVLKDGSVLNLDPTAQLQVLRAQDQPPVRLTAAQLAERQASAVAAAADGAARLESVGRALEASKGERAGFKARQASNFAEWRASVIRSQREAASKRAEVAQSVKAAAAAGAGPGGIEGPGGKGTSASGPAALA</sequence>
<dbReference type="EC" id="2.7.4.3" evidence="3"/>
<dbReference type="Pfam" id="PF00406">
    <property type="entry name" value="ADK"/>
    <property type="match status" value="1"/>
</dbReference>
<dbReference type="Pfam" id="PF22068">
    <property type="entry name" value="Androglobin_II"/>
    <property type="match status" value="1"/>
</dbReference>
<evidence type="ECO:0000256" key="5">
    <source>
        <dbReference type="ARBA" id="ARBA00022741"/>
    </source>
</evidence>
<feature type="domain" description="Guanylate kinase-like" evidence="9">
    <location>
        <begin position="784"/>
        <end position="972"/>
    </location>
</feature>
<evidence type="ECO:0000256" key="1">
    <source>
        <dbReference type="ARBA" id="ARBA00005790"/>
    </source>
</evidence>
<keyword evidence="6 11" id="KW-0418">Kinase</keyword>
<evidence type="ECO:0000256" key="2">
    <source>
        <dbReference type="ARBA" id="ARBA00007220"/>
    </source>
</evidence>
<feature type="region of interest" description="Disordered" evidence="8">
    <location>
        <begin position="2348"/>
        <end position="2379"/>
    </location>
</feature>
<feature type="region of interest" description="Disordered" evidence="8">
    <location>
        <begin position="39"/>
        <end position="58"/>
    </location>
</feature>
<feature type="compositionally biased region" description="Gly residues" evidence="8">
    <location>
        <begin position="2564"/>
        <end position="2576"/>
    </location>
</feature>
<keyword evidence="12" id="KW-1185">Reference proteome</keyword>
<dbReference type="Pfam" id="PF00625">
    <property type="entry name" value="Guanylate_kin"/>
    <property type="match status" value="3"/>
</dbReference>
<dbReference type="CDD" id="cd01428">
    <property type="entry name" value="ADK"/>
    <property type="match status" value="1"/>
</dbReference>
<dbReference type="Gene3D" id="3.40.50.300">
    <property type="entry name" value="P-loop containing nucleotide triphosphate hydrolases"/>
    <property type="match status" value="6"/>
</dbReference>